<keyword evidence="3" id="KW-1185">Reference proteome</keyword>
<feature type="signal peptide" evidence="1">
    <location>
        <begin position="1"/>
        <end position="24"/>
    </location>
</feature>
<dbReference type="PROSITE" id="PS51257">
    <property type="entry name" value="PROKAR_LIPOPROTEIN"/>
    <property type="match status" value="1"/>
</dbReference>
<evidence type="ECO:0000313" key="3">
    <source>
        <dbReference type="Proteomes" id="UP001596004"/>
    </source>
</evidence>
<dbReference type="Proteomes" id="UP001596004">
    <property type="component" value="Unassembled WGS sequence"/>
</dbReference>
<accession>A0ABV9CFK5</accession>
<name>A0ABV9CFK5_9ACTN</name>
<keyword evidence="1" id="KW-0732">Signal</keyword>
<evidence type="ECO:0000256" key="1">
    <source>
        <dbReference type="SAM" id="SignalP"/>
    </source>
</evidence>
<dbReference type="EMBL" id="JBHSFP010000007">
    <property type="protein sequence ID" value="MFC4531854.1"/>
    <property type="molecule type" value="Genomic_DNA"/>
</dbReference>
<gene>
    <name evidence="2" type="ORF">ACFO60_13845</name>
</gene>
<protein>
    <recommendedName>
        <fullName evidence="4">LytR/CpsA/Psr regulator C-terminal domain-containing protein</fullName>
    </recommendedName>
</protein>
<organism evidence="2 3">
    <name type="scientific">Sphaerisporangium dianthi</name>
    <dbReference type="NCBI Taxonomy" id="1436120"/>
    <lineage>
        <taxon>Bacteria</taxon>
        <taxon>Bacillati</taxon>
        <taxon>Actinomycetota</taxon>
        <taxon>Actinomycetes</taxon>
        <taxon>Streptosporangiales</taxon>
        <taxon>Streptosporangiaceae</taxon>
        <taxon>Sphaerisporangium</taxon>
    </lineage>
</organism>
<feature type="chain" id="PRO_5045652890" description="LytR/CpsA/Psr regulator C-terminal domain-containing protein" evidence="1">
    <location>
        <begin position="25"/>
        <end position="158"/>
    </location>
</feature>
<proteinExistence type="predicted"/>
<evidence type="ECO:0008006" key="4">
    <source>
        <dbReference type="Google" id="ProtNLM"/>
    </source>
</evidence>
<comment type="caution">
    <text evidence="2">The sequence shown here is derived from an EMBL/GenBank/DDBJ whole genome shotgun (WGS) entry which is preliminary data.</text>
</comment>
<sequence>MRHRRLRDIAAITAGLLLLSAVTAGCTGTVRVDDRVRDELAAGGRLVAFAEDKTNASDPIFEYEYLVLDAGPDVGGAVGHVVSHLKSKGWSEQSADDETVTMESSRWQTMAYVEHFAAFLKSWKGKGGIEPEERVADKLGSEVRSPDSLVIVKLRHFG</sequence>
<reference evidence="3" key="1">
    <citation type="journal article" date="2019" name="Int. J. Syst. Evol. Microbiol.">
        <title>The Global Catalogue of Microorganisms (GCM) 10K type strain sequencing project: providing services to taxonomists for standard genome sequencing and annotation.</title>
        <authorList>
            <consortium name="The Broad Institute Genomics Platform"/>
            <consortium name="The Broad Institute Genome Sequencing Center for Infectious Disease"/>
            <person name="Wu L."/>
            <person name="Ma J."/>
        </authorList>
    </citation>
    <scope>NUCLEOTIDE SEQUENCE [LARGE SCALE GENOMIC DNA]</scope>
    <source>
        <strain evidence="3">CGMCC 4.7132</strain>
    </source>
</reference>
<dbReference type="RefSeq" id="WP_380840530.1">
    <property type="nucleotide sequence ID" value="NZ_JBHSFP010000007.1"/>
</dbReference>
<evidence type="ECO:0000313" key="2">
    <source>
        <dbReference type="EMBL" id="MFC4531854.1"/>
    </source>
</evidence>